<dbReference type="Gene3D" id="3.30.9.10">
    <property type="entry name" value="D-Amino Acid Oxidase, subunit A, domain 2"/>
    <property type="match status" value="1"/>
</dbReference>
<dbReference type="Pfam" id="PF01266">
    <property type="entry name" value="DAO"/>
    <property type="match status" value="1"/>
</dbReference>
<feature type="domain" description="BFD-like [2Fe-2S]-binding" evidence="2">
    <location>
        <begin position="404"/>
        <end position="458"/>
    </location>
</feature>
<protein>
    <submittedName>
        <fullName evidence="3">FAD-dependent oxidoreductase</fullName>
    </submittedName>
</protein>
<dbReference type="InterPro" id="IPR007419">
    <property type="entry name" value="BFD-like_2Fe2S-bd_dom"/>
</dbReference>
<dbReference type="CDD" id="cd19946">
    <property type="entry name" value="GlpA-like_Fer2_BFD-like"/>
    <property type="match status" value="1"/>
</dbReference>
<dbReference type="RefSeq" id="WP_172726253.1">
    <property type="nucleotide sequence ID" value="NZ_JAFHCJ010000043.1"/>
</dbReference>
<sequence length="483" mass="53948">MQKFDVIIVGGGVVGSAIARELARYRLSIAVLEKNRDVCFETSGRNSAVLHGGFAYNADSLKAECCLEGNLEFDQVARDLDVPFHRTGKLLVGNTDEDYKNLEKTLEQGRKIGCPDLRLIDRAEIDEIEPHSGGKFALYSPHSGIMDPFQYVIGLAENAVQNGAKYFLNHMVTGILRDGDRLYQVQTTKGNFAAKWIINAAAMGGAKIAEMTGFLGYENTGGRGAYIILDKNTGDKLKLPIYPVPNNRYMGVHVTPTTDGNVIVGPTGDETTDLYNYGVDEETIRYLAKSASIVWPHIFRSDYIRTYSGNCPKWYKDGVLLYDFEILHDESVAPNVIHMVNMDSPALTSALPLARRAVKILVDKEHPEQNTQFDPTRKGITRFSTLALEEQQRYVRENPDYGEIICRCEKITKAEIMQAIHNPLGADTLTSVKYRTRSMMGRCQGGYCQMRIVSMIAEELNIPLEAVQYGRQGSYLFVGRVRD</sequence>
<proteinExistence type="predicted"/>
<dbReference type="SUPFAM" id="SSF51905">
    <property type="entry name" value="FAD/NAD(P)-binding domain"/>
    <property type="match status" value="1"/>
</dbReference>
<dbReference type="Proteomes" id="UP000472755">
    <property type="component" value="Unassembled WGS sequence"/>
</dbReference>
<reference evidence="3 4" key="1">
    <citation type="journal article" date="2019" name="Nat. Med.">
        <title>A library of human gut bacterial isolates paired with longitudinal multiomics data enables mechanistic microbiome research.</title>
        <authorList>
            <person name="Poyet M."/>
            <person name="Groussin M."/>
            <person name="Gibbons S.M."/>
            <person name="Avila-Pacheco J."/>
            <person name="Jiang X."/>
            <person name="Kearney S.M."/>
            <person name="Perrotta A.R."/>
            <person name="Berdy B."/>
            <person name="Zhao S."/>
            <person name="Lieberman T.D."/>
            <person name="Swanson P.K."/>
            <person name="Smith M."/>
            <person name="Roesemann S."/>
            <person name="Alexander J.E."/>
            <person name="Rich S.A."/>
            <person name="Livny J."/>
            <person name="Vlamakis H."/>
            <person name="Clish C."/>
            <person name="Bullock K."/>
            <person name="Deik A."/>
            <person name="Scott J."/>
            <person name="Pierce K.A."/>
            <person name="Xavier R.J."/>
            <person name="Alm E.J."/>
        </authorList>
    </citation>
    <scope>NUCLEOTIDE SEQUENCE [LARGE SCALE GENOMIC DNA]</scope>
    <source>
        <strain evidence="3 4">BIOML-A4</strain>
    </source>
</reference>
<evidence type="ECO:0000313" key="3">
    <source>
        <dbReference type="EMBL" id="MTS28439.1"/>
    </source>
</evidence>
<dbReference type="InterPro" id="IPR006076">
    <property type="entry name" value="FAD-dep_OxRdtase"/>
</dbReference>
<feature type="domain" description="FAD dependent oxidoreductase" evidence="1">
    <location>
        <begin position="5"/>
        <end position="357"/>
    </location>
</feature>
<dbReference type="PANTHER" id="PTHR42720">
    <property type="entry name" value="GLYCEROL-3-PHOSPHATE DEHYDROGENASE"/>
    <property type="match status" value="1"/>
</dbReference>
<evidence type="ECO:0000259" key="1">
    <source>
        <dbReference type="Pfam" id="PF01266"/>
    </source>
</evidence>
<dbReference type="Gene3D" id="1.10.10.1100">
    <property type="entry name" value="BFD-like [2Fe-2S]-binding domain"/>
    <property type="match status" value="1"/>
</dbReference>
<dbReference type="InterPro" id="IPR041854">
    <property type="entry name" value="BFD-like_2Fe2S-bd_dom_sf"/>
</dbReference>
<dbReference type="Pfam" id="PF04324">
    <property type="entry name" value="Fer2_BFD"/>
    <property type="match status" value="1"/>
</dbReference>
<accession>A0A6L6LVZ8</accession>
<dbReference type="EMBL" id="WMZU01000027">
    <property type="protein sequence ID" value="MTS28439.1"/>
    <property type="molecule type" value="Genomic_DNA"/>
</dbReference>
<organism evidence="3 4">
    <name type="scientific">Ruthenibacterium lactatiformans</name>
    <dbReference type="NCBI Taxonomy" id="1550024"/>
    <lineage>
        <taxon>Bacteria</taxon>
        <taxon>Bacillati</taxon>
        <taxon>Bacillota</taxon>
        <taxon>Clostridia</taxon>
        <taxon>Eubacteriales</taxon>
        <taxon>Oscillospiraceae</taxon>
        <taxon>Ruthenibacterium</taxon>
    </lineage>
</organism>
<dbReference type="InterPro" id="IPR052745">
    <property type="entry name" value="G3P_Oxidase/Oxidoreductase"/>
</dbReference>
<evidence type="ECO:0000259" key="2">
    <source>
        <dbReference type="Pfam" id="PF04324"/>
    </source>
</evidence>
<dbReference type="Gene3D" id="3.50.50.60">
    <property type="entry name" value="FAD/NAD(P)-binding domain"/>
    <property type="match status" value="1"/>
</dbReference>
<dbReference type="SUPFAM" id="SSF54373">
    <property type="entry name" value="FAD-linked reductases, C-terminal domain"/>
    <property type="match status" value="1"/>
</dbReference>
<dbReference type="AlphaFoldDB" id="A0A6L6LVZ8"/>
<gene>
    <name evidence="3" type="ORF">GMD59_14245</name>
</gene>
<name>A0A6L6LVZ8_9FIRM</name>
<dbReference type="InterPro" id="IPR036188">
    <property type="entry name" value="FAD/NAD-bd_sf"/>
</dbReference>
<comment type="caution">
    <text evidence="3">The sequence shown here is derived from an EMBL/GenBank/DDBJ whole genome shotgun (WGS) entry which is preliminary data.</text>
</comment>
<evidence type="ECO:0000313" key="4">
    <source>
        <dbReference type="Proteomes" id="UP000472755"/>
    </source>
</evidence>
<dbReference type="PANTHER" id="PTHR42720:SF1">
    <property type="entry name" value="GLYCEROL 3-PHOSPHATE OXIDASE"/>
    <property type="match status" value="1"/>
</dbReference>